<sequence length="71" mass="7648">MATAPTTALSMKLLVDTRAWHVLFAEASKDVVDLLSLPIGTFVKILEENSSIVGCVGCLYDSSENLKGTYL</sequence>
<dbReference type="PANTHER" id="PTHR33103">
    <property type="entry name" value="OS01G0153900 PROTEIN"/>
    <property type="match status" value="1"/>
</dbReference>
<proteinExistence type="predicted"/>
<dbReference type="EnsemblPlants" id="EMT19551">
    <property type="protein sequence ID" value="EMT19551"/>
    <property type="gene ID" value="F775_43378"/>
</dbReference>
<dbReference type="Pfam" id="PF05056">
    <property type="entry name" value="DUF674"/>
    <property type="match status" value="1"/>
</dbReference>
<dbReference type="PANTHER" id="PTHR33103:SF19">
    <property type="entry name" value="OS09G0544700 PROTEIN"/>
    <property type="match status" value="1"/>
</dbReference>
<accession>R7WB55</accession>
<organism evidence="1">
    <name type="scientific">Aegilops tauschii</name>
    <name type="common">Tausch's goatgrass</name>
    <name type="synonym">Aegilops squarrosa</name>
    <dbReference type="NCBI Taxonomy" id="37682"/>
    <lineage>
        <taxon>Eukaryota</taxon>
        <taxon>Viridiplantae</taxon>
        <taxon>Streptophyta</taxon>
        <taxon>Embryophyta</taxon>
        <taxon>Tracheophyta</taxon>
        <taxon>Spermatophyta</taxon>
        <taxon>Magnoliopsida</taxon>
        <taxon>Liliopsida</taxon>
        <taxon>Poales</taxon>
        <taxon>Poaceae</taxon>
        <taxon>BOP clade</taxon>
        <taxon>Pooideae</taxon>
        <taxon>Triticodae</taxon>
        <taxon>Triticeae</taxon>
        <taxon>Triticinae</taxon>
        <taxon>Aegilops</taxon>
    </lineage>
</organism>
<name>R7WB55_AEGTA</name>
<reference evidence="1" key="1">
    <citation type="submission" date="2015-06" db="UniProtKB">
        <authorList>
            <consortium name="EnsemblPlants"/>
        </authorList>
    </citation>
    <scope>IDENTIFICATION</scope>
</reference>
<protein>
    <submittedName>
        <fullName evidence="1">Uncharacterized protein</fullName>
    </submittedName>
</protein>
<dbReference type="ExpressionAtlas" id="R7WB55">
    <property type="expression patterns" value="baseline"/>
</dbReference>
<evidence type="ECO:0000313" key="1">
    <source>
        <dbReference type="EnsemblPlants" id="EMT19551"/>
    </source>
</evidence>
<dbReference type="InterPro" id="IPR007750">
    <property type="entry name" value="DUF674"/>
</dbReference>
<dbReference type="AlphaFoldDB" id="R7WB55"/>